<organism evidence="1 2">
    <name type="scientific">Methylobacterium gnaphalii</name>
    <dbReference type="NCBI Taxonomy" id="1010610"/>
    <lineage>
        <taxon>Bacteria</taxon>
        <taxon>Pseudomonadati</taxon>
        <taxon>Pseudomonadota</taxon>
        <taxon>Alphaproteobacteria</taxon>
        <taxon>Hyphomicrobiales</taxon>
        <taxon>Methylobacteriaceae</taxon>
        <taxon>Methylobacterium</taxon>
    </lineage>
</organism>
<accession>A0A512JMN8</accession>
<keyword evidence="2" id="KW-1185">Reference proteome</keyword>
<dbReference type="AlphaFoldDB" id="A0A512JMN8"/>
<dbReference type="Proteomes" id="UP000321750">
    <property type="component" value="Unassembled WGS sequence"/>
</dbReference>
<dbReference type="EMBL" id="BJZV01000016">
    <property type="protein sequence ID" value="GEP11239.1"/>
    <property type="molecule type" value="Genomic_DNA"/>
</dbReference>
<gene>
    <name evidence="1" type="ORF">MGN01_30840</name>
</gene>
<name>A0A512JMN8_9HYPH</name>
<protein>
    <submittedName>
        <fullName evidence="1">Uncharacterized protein</fullName>
    </submittedName>
</protein>
<evidence type="ECO:0000313" key="2">
    <source>
        <dbReference type="Proteomes" id="UP000321750"/>
    </source>
</evidence>
<evidence type="ECO:0000313" key="1">
    <source>
        <dbReference type="EMBL" id="GEP11239.1"/>
    </source>
</evidence>
<comment type="caution">
    <text evidence="1">The sequence shown here is derived from an EMBL/GenBank/DDBJ whole genome shotgun (WGS) entry which is preliminary data.</text>
</comment>
<sequence length="61" mass="6645">MPKISIREDRPGTRGVYSGSTILIGGLAEDDAQNFAAFVRASDRLRANRARSIEARGQRGL</sequence>
<reference evidence="1 2" key="1">
    <citation type="submission" date="2019-07" db="EMBL/GenBank/DDBJ databases">
        <title>Whole genome shotgun sequence of Methylobacterium gnaphalii NBRC 107716.</title>
        <authorList>
            <person name="Hosoyama A."/>
            <person name="Uohara A."/>
            <person name="Ohji S."/>
            <person name="Ichikawa N."/>
        </authorList>
    </citation>
    <scope>NUCLEOTIDE SEQUENCE [LARGE SCALE GENOMIC DNA]</scope>
    <source>
        <strain evidence="1 2">NBRC 107716</strain>
    </source>
</reference>
<proteinExistence type="predicted"/>